<proteinExistence type="inferred from homology"/>
<keyword evidence="2" id="KW-1133">Transmembrane helix</keyword>
<comment type="caution">
    <text evidence="3">The sequence shown here is derived from an EMBL/GenBank/DDBJ whole genome shotgun (WGS) entry which is preliminary data.</text>
</comment>
<reference evidence="3 4" key="2">
    <citation type="submission" date="2018-06" db="EMBL/GenBank/DDBJ databases">
        <title>Metagenomic assembly of (sub)arctic Cyanobacteria and their associated microbiome from non-axenic cultures.</title>
        <authorList>
            <person name="Baurain D."/>
        </authorList>
    </citation>
    <scope>NUCLEOTIDE SEQUENCE [LARGE SCALE GENOMIC DNA]</scope>
    <source>
        <strain evidence="3">ULC027bin1</strain>
    </source>
</reference>
<protein>
    <recommendedName>
        <fullName evidence="5">YggT family protein</fullName>
    </recommendedName>
</protein>
<evidence type="ECO:0000256" key="2">
    <source>
        <dbReference type="SAM" id="Phobius"/>
    </source>
</evidence>
<dbReference type="EMBL" id="QBMP01000008">
    <property type="protein sequence ID" value="PZO60687.1"/>
    <property type="molecule type" value="Genomic_DNA"/>
</dbReference>
<keyword evidence="2" id="KW-0472">Membrane</keyword>
<name>A0A2W4XW84_9CYAN</name>
<evidence type="ECO:0000256" key="1">
    <source>
        <dbReference type="ARBA" id="ARBA00010894"/>
    </source>
</evidence>
<dbReference type="AlphaFoldDB" id="A0A2W4XW84"/>
<dbReference type="Pfam" id="PF02325">
    <property type="entry name" value="CCB3_YggT"/>
    <property type="match status" value="1"/>
</dbReference>
<keyword evidence="2" id="KW-0812">Transmembrane</keyword>
<dbReference type="PANTHER" id="PTHR33219">
    <property type="entry name" value="YLMG HOMOLOG PROTEIN 2, CHLOROPLASTIC"/>
    <property type="match status" value="1"/>
</dbReference>
<comment type="similarity">
    <text evidence="1">Belongs to the YggT family.</text>
</comment>
<reference evidence="4" key="1">
    <citation type="submission" date="2018-04" db="EMBL/GenBank/DDBJ databases">
        <authorList>
            <person name="Cornet L."/>
        </authorList>
    </citation>
    <scope>NUCLEOTIDE SEQUENCE [LARGE SCALE GENOMIC DNA]</scope>
</reference>
<feature type="transmembrane region" description="Helical" evidence="2">
    <location>
        <begin position="59"/>
        <end position="80"/>
    </location>
</feature>
<dbReference type="Proteomes" id="UP000249794">
    <property type="component" value="Unassembled WGS sequence"/>
</dbReference>
<evidence type="ECO:0000313" key="4">
    <source>
        <dbReference type="Proteomes" id="UP000249794"/>
    </source>
</evidence>
<sequence length="102" mass="11025">MSVVAAVLIQAISRFLQIYSVLLIIRILLTWFPTVDWSNPIFSTLAQLTDPYLNLFRSIIPPIGGLDLSAILAILALNLLSGLVDAATSQITALAYASYGAF</sequence>
<evidence type="ECO:0000313" key="3">
    <source>
        <dbReference type="EMBL" id="PZO60687.1"/>
    </source>
</evidence>
<organism evidence="3 4">
    <name type="scientific">Phormidesmis priestleyi</name>
    <dbReference type="NCBI Taxonomy" id="268141"/>
    <lineage>
        <taxon>Bacteria</taxon>
        <taxon>Bacillati</taxon>
        <taxon>Cyanobacteriota</taxon>
        <taxon>Cyanophyceae</taxon>
        <taxon>Leptolyngbyales</taxon>
        <taxon>Leptolyngbyaceae</taxon>
        <taxon>Phormidesmis</taxon>
    </lineage>
</organism>
<dbReference type="GO" id="GO:0016020">
    <property type="term" value="C:membrane"/>
    <property type="evidence" value="ECO:0007669"/>
    <property type="project" value="InterPro"/>
</dbReference>
<gene>
    <name evidence="3" type="ORF">DCF15_01660</name>
</gene>
<evidence type="ECO:0008006" key="5">
    <source>
        <dbReference type="Google" id="ProtNLM"/>
    </source>
</evidence>
<dbReference type="InterPro" id="IPR003425">
    <property type="entry name" value="CCB3/YggT"/>
</dbReference>
<accession>A0A2W4XW84</accession>
<feature type="transmembrane region" description="Helical" evidence="2">
    <location>
        <begin position="12"/>
        <end position="32"/>
    </location>
</feature>
<dbReference type="PANTHER" id="PTHR33219:SF14">
    <property type="entry name" value="PROTEIN COFACTOR ASSEMBLY OF COMPLEX C SUBUNIT B CCB3, CHLOROPLASTIC-RELATED"/>
    <property type="match status" value="1"/>
</dbReference>